<dbReference type="Proteomes" id="UP000467006">
    <property type="component" value="Chromosome"/>
</dbReference>
<evidence type="ECO:0000313" key="4">
    <source>
        <dbReference type="Proteomes" id="UP000467006"/>
    </source>
</evidence>
<gene>
    <name evidence="3" type="ORF">MDUV_29410</name>
</gene>
<protein>
    <recommendedName>
        <fullName evidence="2">SnoaL-like domain-containing protein</fullName>
    </recommendedName>
</protein>
<feature type="region of interest" description="Disordered" evidence="1">
    <location>
        <begin position="210"/>
        <end position="231"/>
    </location>
</feature>
<dbReference type="SUPFAM" id="SSF54427">
    <property type="entry name" value="NTF2-like"/>
    <property type="match status" value="1"/>
</dbReference>
<accession>A0A7I7K3Q3</accession>
<dbReference type="KEGG" id="mdu:MDUV_29410"/>
<dbReference type="AlphaFoldDB" id="A0A7I7K3Q3"/>
<evidence type="ECO:0000256" key="1">
    <source>
        <dbReference type="SAM" id="MobiDB-lite"/>
    </source>
</evidence>
<feature type="compositionally biased region" description="Basic and acidic residues" evidence="1">
    <location>
        <begin position="219"/>
        <end position="231"/>
    </location>
</feature>
<dbReference type="Pfam" id="PF13577">
    <property type="entry name" value="SnoaL_4"/>
    <property type="match status" value="1"/>
</dbReference>
<sequence>MTVQDHPDLAELTARVERLEALDEIRQLAAKYAVALDMRDLDALVNLFIDDVGVPGRRRGREALRQWYDTELRHDLLGTAHGVLGHVIDIHDADHASGLVYSRNELETESVWVIELMAYLDDYERRDRQWFFVRRTPLFWYESDLTRPPLGLRKMRWPNTSAHEGSFHDAFPSWREFCDAHEARQGRLDAPVPAPAAPGTWISTLRRHSAVPRVSSTGRADDDPRNRPHDS</sequence>
<feature type="domain" description="SnoaL-like" evidence="2">
    <location>
        <begin position="17"/>
        <end position="136"/>
    </location>
</feature>
<name>A0A7I7K3Q3_9MYCO</name>
<reference evidence="3 4" key="1">
    <citation type="journal article" date="2019" name="Emerg. Microbes Infect.">
        <title>Comprehensive subspecies identification of 175 nontuberculous mycobacteria species based on 7547 genomic profiles.</title>
        <authorList>
            <person name="Matsumoto Y."/>
            <person name="Kinjo T."/>
            <person name="Motooka D."/>
            <person name="Nabeya D."/>
            <person name="Jung N."/>
            <person name="Uechi K."/>
            <person name="Horii T."/>
            <person name="Iida T."/>
            <person name="Fujita J."/>
            <person name="Nakamura S."/>
        </authorList>
    </citation>
    <scope>NUCLEOTIDE SEQUENCE [LARGE SCALE GENOMIC DNA]</scope>
    <source>
        <strain evidence="3 4">JCM 6396</strain>
    </source>
</reference>
<dbReference type="RefSeq" id="WP_197747135.1">
    <property type="nucleotide sequence ID" value="NZ_AP022563.1"/>
</dbReference>
<evidence type="ECO:0000313" key="3">
    <source>
        <dbReference type="EMBL" id="BBX18081.1"/>
    </source>
</evidence>
<organism evidence="3 4">
    <name type="scientific">Mycolicibacterium duvalii</name>
    <dbReference type="NCBI Taxonomy" id="39688"/>
    <lineage>
        <taxon>Bacteria</taxon>
        <taxon>Bacillati</taxon>
        <taxon>Actinomycetota</taxon>
        <taxon>Actinomycetes</taxon>
        <taxon>Mycobacteriales</taxon>
        <taxon>Mycobacteriaceae</taxon>
        <taxon>Mycolicibacterium</taxon>
    </lineage>
</organism>
<keyword evidence="4" id="KW-1185">Reference proteome</keyword>
<dbReference type="InterPro" id="IPR037401">
    <property type="entry name" value="SnoaL-like"/>
</dbReference>
<dbReference type="EMBL" id="AP022563">
    <property type="protein sequence ID" value="BBX18081.1"/>
    <property type="molecule type" value="Genomic_DNA"/>
</dbReference>
<evidence type="ECO:0000259" key="2">
    <source>
        <dbReference type="Pfam" id="PF13577"/>
    </source>
</evidence>
<dbReference type="InterPro" id="IPR032710">
    <property type="entry name" value="NTF2-like_dom_sf"/>
</dbReference>
<dbReference type="Gene3D" id="3.10.450.50">
    <property type="match status" value="1"/>
</dbReference>
<proteinExistence type="predicted"/>